<dbReference type="InterPro" id="IPR025836">
    <property type="entry name" value="Zn_knuckle_CX2CX4HX4C"/>
</dbReference>
<dbReference type="PANTHER" id="PTHR33116">
    <property type="entry name" value="REVERSE TRANSCRIPTASE ZINC-BINDING DOMAIN-CONTAINING PROTEIN-RELATED-RELATED"/>
    <property type="match status" value="1"/>
</dbReference>
<reference evidence="3" key="1">
    <citation type="submission" date="2018-11" db="EMBL/GenBank/DDBJ databases">
        <authorList>
            <person name="Grassa J C."/>
        </authorList>
    </citation>
    <scope>NUCLEOTIDE SEQUENCE [LARGE SCALE GENOMIC DNA]</scope>
</reference>
<dbReference type="Pfam" id="PF13966">
    <property type="entry name" value="zf-RVT"/>
    <property type="match status" value="1"/>
</dbReference>
<keyword evidence="1" id="KW-0479">Metal-binding</keyword>
<dbReference type="InterPro" id="IPR036691">
    <property type="entry name" value="Endo/exonu/phosph_ase_sf"/>
</dbReference>
<dbReference type="GO" id="GO:0003676">
    <property type="term" value="F:nucleic acid binding"/>
    <property type="evidence" value="ECO:0007669"/>
    <property type="project" value="InterPro"/>
</dbReference>
<dbReference type="Proteomes" id="UP000596661">
    <property type="component" value="Chromosome 9"/>
</dbReference>
<sequence>MVLKIPSHGKAMGMPTDLLTKNNTTRMANKAGAVIQVQNSDVSRMVADGFFRFQVWMSITKLVCPGFPLPYSGKKLWIAFKYDELPFMCFKCGRIGHSFKDCNKEPIKITMEENEEVEAYGVWLKTDNGCRDGFQGKRTGMGQANIQGRSLNKNGTEWETALGGPSARINNQEGESVSPKQGEAQFLSEATSFAAGSASKEIAKEHRRKVSVKKDPKARKGKIANKVADVSQQGDSVIFVSESRLNKAHAEVLLVKLGFSGCFTVEARGKSGGLILFWSADIETQVLSFSPFHIDSFIRMEEGQWWRFTGFYGDPDPTQRTHSWKLLRRLSPDVCWAVGCRRLDRVCGNSDWFEMFSHATVKHLNRINSDHCPLLITRKDPLSKMQGTVRWRSRFHFENAWAEDEECMEIVQSAWLRKDPIEQPKDLKNRIRECGAALQRWNQGLVNEKLQWVTGNRHMGRVACDYFKRLFTSNPATEADLREFQRLVPHRISRLTNEQLLDPFTTEDIFKAMRDIHPQKAPGSDGLPGMFYRKYWSTIGPKVTKVCLGILNDDMSVKELNDTLIFLIPKTSKGTKMTDFRPISLCNVVYKIVAKCLAGRMKNSLHQVISEEQSAFVGGRLIQDNAIIGFESLHCMKTKRFGNGKKMALKLDMSKAYDRVEWNFLITMMRGLGYEEKWIEKIMRCVTSVSFSVLINGEKLGFFQPTRGLRQAERAGQLNGVQFGKDRVKVSHLFFADDSFVFLNAKESECDTMKLVLQRLGVRLVSKHAKYLGLPSFVGKRKKEVFDVIKDKVWNKLKGWKSSMFSQAGREILIKAIVQAIPSYTMSCFRLPKKLINNLKTLAANFWWGDTKDNKKLHWGSWAKLCKPKEEGGLGFRSLTEFNQALLAKQGWRLIQNSYSLLAREGARWKVGNGRKIRVWEDKWLPRMEGTMLTQNPGVEANTKLNQFITTDGQWNMAKVTQHFHPNDVPWIQGTPIDMHVEDSLHWPYTPNGQYLVRSGYRVGREMNLHPPRCSNMEEIHKWWKMIWSMKLAPRMKLFSWRVCHNWLPAKTNLLYRGMEVNPTCEACENDAETLTHALWKCSKTKAVWKLIPWYAKCDLLEEGSMFDILTALHNRLRQTEFEDAIKVMWAIWENRNRKWNKVPHMNGVQLLDWVFSTYPRDTSQKAAPIQVETPPKLKLWKRPSQTRDCVNCDAALNQKLKGVGLGFIWRNWTGEIKSAGMVYLPCNCSRYG</sequence>
<keyword evidence="1" id="KW-0862">Zinc</keyword>
<dbReference type="PROSITE" id="PS50158">
    <property type="entry name" value="ZF_CCHC"/>
    <property type="match status" value="1"/>
</dbReference>
<organism evidence="3 4">
    <name type="scientific">Cannabis sativa</name>
    <name type="common">Hemp</name>
    <name type="synonym">Marijuana</name>
    <dbReference type="NCBI Taxonomy" id="3483"/>
    <lineage>
        <taxon>Eukaryota</taxon>
        <taxon>Viridiplantae</taxon>
        <taxon>Streptophyta</taxon>
        <taxon>Embryophyta</taxon>
        <taxon>Tracheophyta</taxon>
        <taxon>Spermatophyta</taxon>
        <taxon>Magnoliopsida</taxon>
        <taxon>eudicotyledons</taxon>
        <taxon>Gunneridae</taxon>
        <taxon>Pentapetalae</taxon>
        <taxon>rosids</taxon>
        <taxon>fabids</taxon>
        <taxon>Rosales</taxon>
        <taxon>Cannabaceae</taxon>
        <taxon>Cannabis</taxon>
    </lineage>
</organism>
<reference evidence="3" key="2">
    <citation type="submission" date="2021-03" db="UniProtKB">
        <authorList>
            <consortium name="EnsemblPlants"/>
        </authorList>
    </citation>
    <scope>IDENTIFICATION</scope>
</reference>
<dbReference type="SUPFAM" id="SSF56219">
    <property type="entry name" value="DNase I-like"/>
    <property type="match status" value="1"/>
</dbReference>
<dbReference type="EMBL" id="UZAU01000768">
    <property type="status" value="NOT_ANNOTATED_CDS"/>
    <property type="molecule type" value="Genomic_DNA"/>
</dbReference>
<keyword evidence="4" id="KW-1185">Reference proteome</keyword>
<dbReference type="AlphaFoldDB" id="A0A803QEE2"/>
<accession>A0A803QEE2</accession>
<dbReference type="Gramene" id="evm.model.09.1423">
    <property type="protein sequence ID" value="cds.evm.model.09.1423"/>
    <property type="gene ID" value="evm.TU.09.1423"/>
</dbReference>
<evidence type="ECO:0000313" key="3">
    <source>
        <dbReference type="EnsemblPlants" id="cds.evm.model.09.1423"/>
    </source>
</evidence>
<dbReference type="EnsemblPlants" id="evm.model.09.1423">
    <property type="protein sequence ID" value="cds.evm.model.09.1423"/>
    <property type="gene ID" value="evm.TU.09.1423"/>
</dbReference>
<dbReference type="InterPro" id="IPR026960">
    <property type="entry name" value="RVT-Znf"/>
</dbReference>
<dbReference type="CDD" id="cd01650">
    <property type="entry name" value="RT_nLTR_like"/>
    <property type="match status" value="1"/>
</dbReference>
<evidence type="ECO:0000259" key="2">
    <source>
        <dbReference type="PROSITE" id="PS50158"/>
    </source>
</evidence>
<proteinExistence type="predicted"/>
<dbReference type="InterPro" id="IPR000477">
    <property type="entry name" value="RT_dom"/>
</dbReference>
<feature type="domain" description="CCHC-type" evidence="2">
    <location>
        <begin position="89"/>
        <end position="102"/>
    </location>
</feature>
<keyword evidence="1" id="KW-0863">Zinc-finger</keyword>
<dbReference type="PANTHER" id="PTHR33116:SF86">
    <property type="entry name" value="REVERSE TRANSCRIPTASE DOMAIN-CONTAINING PROTEIN"/>
    <property type="match status" value="1"/>
</dbReference>
<dbReference type="InterPro" id="IPR001878">
    <property type="entry name" value="Znf_CCHC"/>
</dbReference>
<name>A0A803QEE2_CANSA</name>
<protein>
    <recommendedName>
        <fullName evidence="2">CCHC-type domain-containing protein</fullName>
    </recommendedName>
</protein>
<dbReference type="Pfam" id="PF14392">
    <property type="entry name" value="zf-CCHC_4"/>
    <property type="match status" value="1"/>
</dbReference>
<dbReference type="SUPFAM" id="SSF56672">
    <property type="entry name" value="DNA/RNA polymerases"/>
    <property type="match status" value="1"/>
</dbReference>
<dbReference type="GO" id="GO:0008270">
    <property type="term" value="F:zinc ion binding"/>
    <property type="evidence" value="ECO:0007669"/>
    <property type="project" value="UniProtKB-KW"/>
</dbReference>
<evidence type="ECO:0000256" key="1">
    <source>
        <dbReference type="PROSITE-ProRule" id="PRU00047"/>
    </source>
</evidence>
<dbReference type="InterPro" id="IPR043502">
    <property type="entry name" value="DNA/RNA_pol_sf"/>
</dbReference>
<evidence type="ECO:0000313" key="4">
    <source>
        <dbReference type="Proteomes" id="UP000596661"/>
    </source>
</evidence>
<dbReference type="Pfam" id="PF00078">
    <property type="entry name" value="RVT_1"/>
    <property type="match status" value="1"/>
</dbReference>